<feature type="transmembrane region" description="Helical" evidence="10">
    <location>
        <begin position="52"/>
        <end position="73"/>
    </location>
</feature>
<evidence type="ECO:0000256" key="10">
    <source>
        <dbReference type="SAM" id="Phobius"/>
    </source>
</evidence>
<dbReference type="GO" id="GO:0016491">
    <property type="term" value="F:oxidoreductase activity"/>
    <property type="evidence" value="ECO:0007669"/>
    <property type="project" value="InterPro"/>
</dbReference>
<keyword evidence="6" id="KW-0249">Electron transport</keyword>
<evidence type="ECO:0000256" key="1">
    <source>
        <dbReference type="ARBA" id="ARBA00004141"/>
    </source>
</evidence>
<dbReference type="Proteomes" id="UP000018945">
    <property type="component" value="Unassembled WGS sequence"/>
</dbReference>
<dbReference type="Gene3D" id="1.20.810.10">
    <property type="entry name" value="Cytochrome Bc1 Complex, Chain C"/>
    <property type="match status" value="1"/>
</dbReference>
<evidence type="ECO:0000256" key="5">
    <source>
        <dbReference type="ARBA" id="ARBA00022723"/>
    </source>
</evidence>
<keyword evidence="7 10" id="KW-1133">Transmembrane helix</keyword>
<dbReference type="RefSeq" id="WP_155245805.1">
    <property type="nucleotide sequence ID" value="NZ_KI911825.1"/>
</dbReference>
<dbReference type="InterPro" id="IPR005798">
    <property type="entry name" value="Cyt_b/b6_C"/>
</dbReference>
<sequence length="78" mass="8989">MLFYATLHAITFDIGILSSTFAGVIILAGSIFILIFVPWLDRFKICSARYRPVYKIFFWALIIDVVFLGWLGIKRNQS</sequence>
<evidence type="ECO:0000256" key="2">
    <source>
        <dbReference type="ARBA" id="ARBA00022448"/>
    </source>
</evidence>
<evidence type="ECO:0000256" key="6">
    <source>
        <dbReference type="ARBA" id="ARBA00022982"/>
    </source>
</evidence>
<keyword evidence="3" id="KW-0349">Heme</keyword>
<proteinExistence type="predicted"/>
<dbReference type="HOGENOM" id="CLU_180573_0_0_5"/>
<keyword evidence="2" id="KW-0813">Transport</keyword>
<dbReference type="GO" id="GO:0046872">
    <property type="term" value="F:metal ion binding"/>
    <property type="evidence" value="ECO:0007669"/>
    <property type="project" value="UniProtKB-KW"/>
</dbReference>
<evidence type="ECO:0000259" key="11">
    <source>
        <dbReference type="PROSITE" id="PS51003"/>
    </source>
</evidence>
<name>W3TYJ0_BARQI</name>
<evidence type="ECO:0000256" key="7">
    <source>
        <dbReference type="ARBA" id="ARBA00022989"/>
    </source>
</evidence>
<reference evidence="12 13" key="1">
    <citation type="submission" date="2013-12" db="EMBL/GenBank/DDBJ databases">
        <title>The Genome Sequence of Bartonella quintana JK 73.</title>
        <authorList>
            <consortium name="The Broad Institute Genomics Platform"/>
            <consortium name="The Broad Institute Genome Sequencing Center for Infectious Disease"/>
            <person name="Feldgarden M."/>
            <person name="Kirby J."/>
            <person name="Birtles R."/>
            <person name="Dasch G."/>
            <person name="Hendrix L."/>
            <person name="Koehler J."/>
            <person name="Kosoy M."/>
            <person name="Young S."/>
            <person name="Zeng Q."/>
            <person name="Gargeya S."/>
            <person name="Fitzgerald M."/>
            <person name="Abouelleil A."/>
            <person name="Alvarado L."/>
            <person name="Chapman S.B."/>
            <person name="Gainer-Dewar J."/>
            <person name="Goldberg J."/>
            <person name="Griggs A."/>
            <person name="Gujja S."/>
            <person name="Hansen M."/>
            <person name="Howarth C."/>
            <person name="Imamovic A."/>
            <person name="Ireland A."/>
            <person name="Larimer J."/>
            <person name="McCowan C."/>
            <person name="Murphy C."/>
            <person name="Pearson M."/>
            <person name="Poon T.W."/>
            <person name="Priest M."/>
            <person name="Roberts A."/>
            <person name="Saif S."/>
            <person name="Shea T."/>
            <person name="Sykes S."/>
            <person name="Wortman J."/>
            <person name="Nusbaum C."/>
            <person name="Birren B."/>
        </authorList>
    </citation>
    <scope>NUCLEOTIDE SEQUENCE [LARGE SCALE GENOMIC DNA]</scope>
    <source>
        <strain evidence="12 13">JK 73</strain>
    </source>
</reference>
<comment type="caution">
    <text evidence="12">The sequence shown here is derived from an EMBL/GenBank/DDBJ whole genome shotgun (WGS) entry which is preliminary data.</text>
</comment>
<feature type="transmembrane region" description="Helical" evidence="10">
    <location>
        <begin position="20"/>
        <end position="40"/>
    </location>
</feature>
<dbReference type="GO" id="GO:0009055">
    <property type="term" value="F:electron transfer activity"/>
    <property type="evidence" value="ECO:0007669"/>
    <property type="project" value="InterPro"/>
</dbReference>
<comment type="subcellular location">
    <subcellularLocation>
        <location evidence="1">Membrane</location>
        <topology evidence="1">Multi-pass membrane protein</topology>
    </subcellularLocation>
</comment>
<evidence type="ECO:0000313" key="12">
    <source>
        <dbReference type="EMBL" id="ETS15674.1"/>
    </source>
</evidence>
<keyword evidence="8" id="KW-0408">Iron</keyword>
<dbReference type="SUPFAM" id="SSF81648">
    <property type="entry name" value="a domain/subunit of cytochrome bc1 complex (Ubiquinol-cytochrome c reductase)"/>
    <property type="match status" value="1"/>
</dbReference>
<keyword evidence="9 10" id="KW-0472">Membrane</keyword>
<evidence type="ECO:0000256" key="9">
    <source>
        <dbReference type="ARBA" id="ARBA00023136"/>
    </source>
</evidence>
<evidence type="ECO:0000256" key="3">
    <source>
        <dbReference type="ARBA" id="ARBA00022617"/>
    </source>
</evidence>
<evidence type="ECO:0000256" key="4">
    <source>
        <dbReference type="ARBA" id="ARBA00022692"/>
    </source>
</evidence>
<dbReference type="InterPro" id="IPR036150">
    <property type="entry name" value="Cyt_b/b6_C_sf"/>
</dbReference>
<dbReference type="AlphaFoldDB" id="W3TYJ0"/>
<keyword evidence="4 10" id="KW-0812">Transmembrane</keyword>
<dbReference type="Pfam" id="PF00032">
    <property type="entry name" value="Cytochrom_B_C"/>
    <property type="match status" value="1"/>
</dbReference>
<evidence type="ECO:0000256" key="8">
    <source>
        <dbReference type="ARBA" id="ARBA00023004"/>
    </source>
</evidence>
<organism evidence="12 13">
    <name type="scientific">Bartonella quintana JK 73</name>
    <dbReference type="NCBI Taxonomy" id="1402976"/>
    <lineage>
        <taxon>Bacteria</taxon>
        <taxon>Pseudomonadati</taxon>
        <taxon>Pseudomonadota</taxon>
        <taxon>Alphaproteobacteria</taxon>
        <taxon>Hyphomicrobiales</taxon>
        <taxon>Bartonellaceae</taxon>
        <taxon>Bartonella</taxon>
    </lineage>
</organism>
<dbReference type="PATRIC" id="fig|1402976.3.peg.768"/>
<protein>
    <recommendedName>
        <fullName evidence="11">Cytochrome b/b6 C-terminal region profile domain-containing protein</fullName>
    </recommendedName>
</protein>
<dbReference type="EMBL" id="AZZX01000009">
    <property type="protein sequence ID" value="ETS15674.1"/>
    <property type="molecule type" value="Genomic_DNA"/>
</dbReference>
<accession>W3TYJ0</accession>
<keyword evidence="5" id="KW-0479">Metal-binding</keyword>
<gene>
    <name evidence="12" type="ORF">Q649_00615</name>
</gene>
<dbReference type="InterPro" id="IPR027387">
    <property type="entry name" value="Cytb/b6-like_sf"/>
</dbReference>
<dbReference type="PROSITE" id="PS51003">
    <property type="entry name" value="CYTB_CTER"/>
    <property type="match status" value="1"/>
</dbReference>
<evidence type="ECO:0000313" key="13">
    <source>
        <dbReference type="Proteomes" id="UP000018945"/>
    </source>
</evidence>
<feature type="domain" description="Cytochrome b/b6 C-terminal region profile" evidence="11">
    <location>
        <begin position="1"/>
        <end position="78"/>
    </location>
</feature>
<dbReference type="GO" id="GO:0016020">
    <property type="term" value="C:membrane"/>
    <property type="evidence" value="ECO:0007669"/>
    <property type="project" value="UniProtKB-SubCell"/>
</dbReference>